<evidence type="ECO:0000313" key="1">
    <source>
        <dbReference type="EMBL" id="CAI73344.1"/>
    </source>
</evidence>
<proteinExistence type="predicted"/>
<dbReference type="OMA" id="YEIATYE"/>
<sequence length="696" mass="80776">MEQTKNSSNTLVQSPLSELPFDHIIKYSYKYSEDPDFENFKESDKIQLFLKFLSQIWSYLTDSSLYNDLKPKKNHKFVPFMESDAIREQLCSNIFKFLDNYREEVSPNSKDNDSHSLLTTVAQGHLLTCFKLLSSLIMYNDGELSEFSVYPLTNLVKVFMKLVPSAVDLSTLLDFLTDLVKNLSHESCLVFGNFIVDSTEYFSKIFKELELNPTSQRLLQTCGAKLIGLVKVFESNFDQFLRDPKYSNNLFHLRFLLAICLPISHLGICNRQSVTTEPKPVNKVTQEEWNKLERTTLRSKCESISDYEIATYESLLPSSTTKVPPNQIYDIKSYLNIGEKTEKTGFRSVKMPTYEVYSNFCDLYTFLQNPEIILVKTQEYVEELQKNYTKVLSFVNTLAETSNGTVVLGPDLDFVLDEFDGGMCEFANKAMDLTFWSNFLVYSCLSFQNLKSFHKKSKESTTYQLLKDRCATVLDNIYKNVWATIFKIRNLAQTTNCLLDKEQHWINWKLNGCSDELEPVNDSKFELVRSEFSFVPDDEDLDEPETEDKSVLTTLRELEKISHKFGDKDSSIGVNYVPMISDMELNKESNYWYIQDSDHDFSKMSCDDQLLMKFNDYCKKLDMDEDPENDISENERSKNNPLFKFRFTRLFGKFHLEKFMEMSRDDLASGSVESMLKAIRETKGEAKVSPTRNQKK</sequence>
<reference evidence="1 2" key="1">
    <citation type="journal article" date="2005" name="Science">
        <title>Genome of the host-cell transforming parasite Theileria annulata compared with T. parva.</title>
        <authorList>
            <person name="Pain A."/>
            <person name="Renauld H."/>
            <person name="Berriman M."/>
            <person name="Murphy L."/>
            <person name="Yeats C.A."/>
            <person name="Weir W."/>
            <person name="Kerhornou A."/>
            <person name="Aslett M."/>
            <person name="Bishop R."/>
            <person name="Bouchier C."/>
            <person name="Cochet M."/>
            <person name="Coulson R.M.R."/>
            <person name="Cronin A."/>
            <person name="de Villiers E.P."/>
            <person name="Fraser A."/>
            <person name="Fosker N."/>
            <person name="Gardner M."/>
            <person name="Goble A."/>
            <person name="Griffiths-Jones S."/>
            <person name="Harris D.E."/>
            <person name="Katzer F."/>
            <person name="Larke N."/>
            <person name="Lord A."/>
            <person name="Maser P."/>
            <person name="McKellar S."/>
            <person name="Mooney P."/>
            <person name="Morton F."/>
            <person name="Nene V."/>
            <person name="O'Neil S."/>
            <person name="Price C."/>
            <person name="Quail M.A."/>
            <person name="Rabbinowitsch E."/>
            <person name="Rawlings N.D."/>
            <person name="Rutter S."/>
            <person name="Saunders D."/>
            <person name="Seeger K."/>
            <person name="Shah T."/>
            <person name="Squares R."/>
            <person name="Squares S."/>
            <person name="Tivey A."/>
            <person name="Walker A.R."/>
            <person name="Woodward J."/>
            <person name="Dobbelaere D.A.E."/>
            <person name="Langsley G."/>
            <person name="Rajandream M.A."/>
            <person name="McKeever D."/>
            <person name="Shiels B."/>
            <person name="Tait A."/>
            <person name="Barrell B.G."/>
            <person name="Hall N."/>
        </authorList>
    </citation>
    <scope>NUCLEOTIDE SEQUENCE [LARGE SCALE GENOMIC DNA]</scope>
    <source>
        <strain evidence="2">Ankara</strain>
    </source>
</reference>
<keyword evidence="2" id="KW-1185">Reference proteome</keyword>
<name>Q4UHU5_THEAN</name>
<dbReference type="VEuPathDB" id="PiroplasmaDB:TA06870"/>
<organism evidence="1 2">
    <name type="scientific">Theileria annulata</name>
    <dbReference type="NCBI Taxonomy" id="5874"/>
    <lineage>
        <taxon>Eukaryota</taxon>
        <taxon>Sar</taxon>
        <taxon>Alveolata</taxon>
        <taxon>Apicomplexa</taxon>
        <taxon>Aconoidasida</taxon>
        <taxon>Piroplasmida</taxon>
        <taxon>Theileriidae</taxon>
        <taxon>Theileria</taxon>
    </lineage>
</organism>
<dbReference type="KEGG" id="tan:TA06870"/>
<gene>
    <name evidence="1" type="ORF">TA06870</name>
</gene>
<dbReference type="AlphaFoldDB" id="Q4UHU5"/>
<dbReference type="OrthoDB" id="332663at2759"/>
<dbReference type="GeneID" id="3863765"/>
<evidence type="ECO:0000313" key="2">
    <source>
        <dbReference type="Proteomes" id="UP000001950"/>
    </source>
</evidence>
<protein>
    <submittedName>
        <fullName evidence="1">Uncharacterized protein</fullName>
    </submittedName>
</protein>
<accession>Q4UHU5</accession>
<dbReference type="RefSeq" id="XP_954021.1">
    <property type="nucleotide sequence ID" value="XM_948928.1"/>
</dbReference>
<dbReference type="eggNOG" id="ENOG502RXW9">
    <property type="taxonomic scope" value="Eukaryota"/>
</dbReference>
<dbReference type="InParanoid" id="Q4UHU5"/>
<dbReference type="Proteomes" id="UP000001950">
    <property type="component" value="Chromosome 1"/>
</dbReference>
<dbReference type="STRING" id="5874.Q4UHU5"/>
<dbReference type="EMBL" id="CR940347">
    <property type="protein sequence ID" value="CAI73344.1"/>
    <property type="molecule type" value="Genomic_DNA"/>
</dbReference>